<proteinExistence type="predicted"/>
<dbReference type="AlphaFoldDB" id="A0A550BW69"/>
<reference evidence="1 2" key="1">
    <citation type="journal article" date="2019" name="New Phytol.">
        <title>Comparative genomics reveals unique wood-decay strategies and fruiting body development in the Schizophyllaceae.</title>
        <authorList>
            <person name="Almasi E."/>
            <person name="Sahu N."/>
            <person name="Krizsan K."/>
            <person name="Balint B."/>
            <person name="Kovacs G.M."/>
            <person name="Kiss B."/>
            <person name="Cseklye J."/>
            <person name="Drula E."/>
            <person name="Henrissat B."/>
            <person name="Nagy I."/>
            <person name="Chovatia M."/>
            <person name="Adam C."/>
            <person name="LaButti K."/>
            <person name="Lipzen A."/>
            <person name="Riley R."/>
            <person name="Grigoriev I.V."/>
            <person name="Nagy L.G."/>
        </authorList>
    </citation>
    <scope>NUCLEOTIDE SEQUENCE [LARGE SCALE GENOMIC DNA]</scope>
    <source>
        <strain evidence="1 2">NL-1724</strain>
    </source>
</reference>
<dbReference type="Proteomes" id="UP000320762">
    <property type="component" value="Unassembled WGS sequence"/>
</dbReference>
<feature type="non-terminal residue" evidence="1">
    <location>
        <position position="1"/>
    </location>
</feature>
<keyword evidence="2" id="KW-1185">Reference proteome</keyword>
<name>A0A550BW69_9AGAR</name>
<evidence type="ECO:0008006" key="3">
    <source>
        <dbReference type="Google" id="ProtNLM"/>
    </source>
</evidence>
<evidence type="ECO:0000313" key="2">
    <source>
        <dbReference type="Proteomes" id="UP000320762"/>
    </source>
</evidence>
<evidence type="ECO:0000313" key="1">
    <source>
        <dbReference type="EMBL" id="TRM56799.1"/>
    </source>
</evidence>
<protein>
    <recommendedName>
        <fullName evidence="3">Reverse transcriptase zinc-binding domain-containing protein</fullName>
    </recommendedName>
</protein>
<gene>
    <name evidence="1" type="ORF">BD626DRAFT_413110</name>
</gene>
<organism evidence="1 2">
    <name type="scientific">Schizophyllum amplum</name>
    <dbReference type="NCBI Taxonomy" id="97359"/>
    <lineage>
        <taxon>Eukaryota</taxon>
        <taxon>Fungi</taxon>
        <taxon>Dikarya</taxon>
        <taxon>Basidiomycota</taxon>
        <taxon>Agaricomycotina</taxon>
        <taxon>Agaricomycetes</taxon>
        <taxon>Agaricomycetidae</taxon>
        <taxon>Agaricales</taxon>
        <taxon>Schizophyllaceae</taxon>
        <taxon>Schizophyllum</taxon>
    </lineage>
</organism>
<comment type="caution">
    <text evidence="1">The sequence shown here is derived from an EMBL/GenBank/DDBJ whole genome shotgun (WGS) entry which is preliminary data.</text>
</comment>
<accession>A0A550BW69</accession>
<dbReference type="EMBL" id="VDMD01000059">
    <property type="protein sequence ID" value="TRM56799.1"/>
    <property type="molecule type" value="Genomic_DNA"/>
</dbReference>
<dbReference type="OrthoDB" id="3053558at2759"/>
<sequence>RIKKTESDDCAHCQSHGRHVPETVHHFLFDCPAYIAPRHRLVSTLGRDARNQRALLGTKKGITALLHYVASTKRLVNIFGDVSVFRPAYLEK</sequence>